<comment type="caution">
    <text evidence="14">The sequence shown here is derived from an EMBL/GenBank/DDBJ whole genome shotgun (WGS) entry which is preliminary data.</text>
</comment>
<evidence type="ECO:0000256" key="5">
    <source>
        <dbReference type="ARBA" id="ARBA00022679"/>
    </source>
</evidence>
<evidence type="ECO:0000313" key="15">
    <source>
        <dbReference type="Proteomes" id="UP001342314"/>
    </source>
</evidence>
<evidence type="ECO:0000256" key="8">
    <source>
        <dbReference type="ARBA" id="ARBA00022989"/>
    </source>
</evidence>
<keyword evidence="6 12" id="KW-0812">Transmembrane</keyword>
<comment type="subcellular location">
    <subcellularLocation>
        <location evidence="1 12">Endoplasmic reticulum membrane</location>
        <topology evidence="1 12">Multi-pass membrane protein</topology>
    </subcellularLocation>
</comment>
<feature type="transmembrane region" description="Helical" evidence="12">
    <location>
        <begin position="185"/>
        <end position="211"/>
    </location>
</feature>
<keyword evidence="5" id="KW-0808">Transferase</keyword>
<keyword evidence="13" id="KW-0732">Signal</keyword>
<sequence length="544" mass="58575">MRVHVRGYEALLVLVFAAHVLLVPPTKVEESFTLHAARDLVVHGVDPQQLEQFDHLEFAGAVPRSFVAPLALSALAALPVRWAASCGWIKSGLDVQIAVRLNLAVVSALSLVFFSRCVRAAYGAKVAKYFALLAATQFHVPFWAGRTLPNMLAFPLVQVALGLLVCPPSLSAVVKPRRATRRHLLAAFALLTFAATVIRLELVALVVPFALEHLARGLIGLGELVFAGAMSGAASLALSVAVDTHFWRSSSWLWPEGHAFLFNVVEGKSADWGVSPPLYYFTSALPKLLHLSLAPATFSLFADRRTRRLLLPCLAFVALLSGLKHKEWRFVVYVVPAFTAAAAAGIVAIGSLTSSRLLRRTLLVSLLALNLLFTFLGLLASTHNYPGFSAVTFLSLQLASARGPKSAQAVRVHVGTAAKMSGASNFVLLDSPHTAPEHAAWYLPQSVRNGAGKTAQAVQPVVAFDRSEVEGRSLASLEREGFDYALVDADVAQLGGAPGVEVIHEAGEFAGFDWRRLASGSWRDAVHTTPRVKVVRFAKNDKVV</sequence>
<evidence type="ECO:0000256" key="11">
    <source>
        <dbReference type="ARBA" id="ARBA00048899"/>
    </source>
</evidence>
<accession>A0AAV5GXJ5</accession>
<dbReference type="InterPro" id="IPR005599">
    <property type="entry name" value="GPI_mannosylTrfase"/>
</dbReference>
<proteinExistence type="inferred from homology"/>
<keyword evidence="15" id="KW-1185">Reference proteome</keyword>
<dbReference type="Proteomes" id="UP001342314">
    <property type="component" value="Unassembled WGS sequence"/>
</dbReference>
<organism evidence="14 15">
    <name type="scientific">Rhodotorula paludigena</name>
    <dbReference type="NCBI Taxonomy" id="86838"/>
    <lineage>
        <taxon>Eukaryota</taxon>
        <taxon>Fungi</taxon>
        <taxon>Dikarya</taxon>
        <taxon>Basidiomycota</taxon>
        <taxon>Pucciniomycotina</taxon>
        <taxon>Microbotryomycetes</taxon>
        <taxon>Sporidiobolales</taxon>
        <taxon>Sporidiobolaceae</taxon>
        <taxon>Rhodotorula</taxon>
    </lineage>
</organism>
<evidence type="ECO:0000256" key="13">
    <source>
        <dbReference type="SAM" id="SignalP"/>
    </source>
</evidence>
<comment type="pathway">
    <text evidence="2">Protein modification; protein glycosylation.</text>
</comment>
<dbReference type="Pfam" id="PF03901">
    <property type="entry name" value="Glyco_transf_22"/>
    <property type="match status" value="1"/>
</dbReference>
<evidence type="ECO:0000256" key="7">
    <source>
        <dbReference type="ARBA" id="ARBA00022824"/>
    </source>
</evidence>
<evidence type="ECO:0000256" key="3">
    <source>
        <dbReference type="ARBA" id="ARBA00007063"/>
    </source>
</evidence>
<feature type="transmembrane region" description="Helical" evidence="12">
    <location>
        <begin position="97"/>
        <end position="114"/>
    </location>
</feature>
<evidence type="ECO:0000256" key="12">
    <source>
        <dbReference type="RuleBase" id="RU363075"/>
    </source>
</evidence>
<keyword evidence="9 12" id="KW-0472">Membrane</keyword>
<feature type="transmembrane region" description="Helical" evidence="12">
    <location>
        <begin position="330"/>
        <end position="350"/>
    </location>
</feature>
<dbReference type="PANTHER" id="PTHR22760:SF1">
    <property type="entry name" value="DOL-P-MAN:MAN(7)GLCNAC(2)-PP-DOL ALPHA-1,6-MANNOSYLTRANSFERASE"/>
    <property type="match status" value="1"/>
</dbReference>
<feature type="chain" id="PRO_5043899007" description="Mannosyltransferase" evidence="13">
    <location>
        <begin position="23"/>
        <end position="544"/>
    </location>
</feature>
<dbReference type="PANTHER" id="PTHR22760">
    <property type="entry name" value="GLYCOSYLTRANSFERASE"/>
    <property type="match status" value="1"/>
</dbReference>
<evidence type="ECO:0000256" key="6">
    <source>
        <dbReference type="ARBA" id="ARBA00022692"/>
    </source>
</evidence>
<dbReference type="EMBL" id="BQKY01000016">
    <property type="protein sequence ID" value="GJN94062.1"/>
    <property type="molecule type" value="Genomic_DNA"/>
</dbReference>
<feature type="transmembrane region" description="Helical" evidence="12">
    <location>
        <begin position="217"/>
        <end position="242"/>
    </location>
</feature>
<gene>
    <name evidence="14" type="ORF">Rhopal_007126-T1</name>
</gene>
<keyword evidence="8 12" id="KW-1133">Transmembrane helix</keyword>
<dbReference type="GO" id="GO:0052917">
    <property type="term" value="F:dol-P-Man:Man(7)GlcNAc(2)-PP-Dol alpha-1,6-mannosyltransferase activity"/>
    <property type="evidence" value="ECO:0007669"/>
    <property type="project" value="UniProtKB-EC"/>
</dbReference>
<evidence type="ECO:0000256" key="10">
    <source>
        <dbReference type="ARBA" id="ARBA00044721"/>
    </source>
</evidence>
<keyword evidence="4 12" id="KW-0328">Glycosyltransferase</keyword>
<feature type="signal peptide" evidence="13">
    <location>
        <begin position="1"/>
        <end position="22"/>
    </location>
</feature>
<evidence type="ECO:0000313" key="14">
    <source>
        <dbReference type="EMBL" id="GJN94062.1"/>
    </source>
</evidence>
<reference evidence="14 15" key="1">
    <citation type="submission" date="2021-12" db="EMBL/GenBank/DDBJ databases">
        <title>High titer production of polyol ester of fatty acids by Rhodotorula paludigena BS15 towards product separation-free biomass refinery.</title>
        <authorList>
            <person name="Mano J."/>
            <person name="Ono H."/>
            <person name="Tanaka T."/>
            <person name="Naito K."/>
            <person name="Sushida H."/>
            <person name="Ike M."/>
            <person name="Tokuyasu K."/>
            <person name="Kitaoka M."/>
        </authorList>
    </citation>
    <scope>NUCLEOTIDE SEQUENCE [LARGE SCALE GENOMIC DNA]</scope>
    <source>
        <strain evidence="14 15">BS15</strain>
    </source>
</reference>
<dbReference type="GO" id="GO:0006487">
    <property type="term" value="P:protein N-linked glycosylation"/>
    <property type="evidence" value="ECO:0007669"/>
    <property type="project" value="TreeGrafter"/>
</dbReference>
<dbReference type="AlphaFoldDB" id="A0AAV5GXJ5"/>
<dbReference type="GO" id="GO:0005789">
    <property type="term" value="C:endoplasmic reticulum membrane"/>
    <property type="evidence" value="ECO:0007669"/>
    <property type="project" value="UniProtKB-SubCell"/>
</dbReference>
<comment type="similarity">
    <text evidence="3 12">Belongs to the glycosyltransferase 22 family.</text>
</comment>
<evidence type="ECO:0000256" key="2">
    <source>
        <dbReference type="ARBA" id="ARBA00004922"/>
    </source>
</evidence>
<evidence type="ECO:0000256" key="1">
    <source>
        <dbReference type="ARBA" id="ARBA00004477"/>
    </source>
</evidence>
<dbReference type="EC" id="2.4.1.-" evidence="12"/>
<feature type="transmembrane region" description="Helical" evidence="12">
    <location>
        <begin position="362"/>
        <end position="380"/>
    </location>
</feature>
<feature type="transmembrane region" description="Helical" evidence="12">
    <location>
        <begin position="151"/>
        <end position="173"/>
    </location>
</feature>
<evidence type="ECO:0000256" key="4">
    <source>
        <dbReference type="ARBA" id="ARBA00022676"/>
    </source>
</evidence>
<name>A0AAV5GXJ5_9BASI</name>
<protein>
    <recommendedName>
        <fullName evidence="12">Mannosyltransferase</fullName>
        <ecNumber evidence="12">2.4.1.-</ecNumber>
    </recommendedName>
</protein>
<keyword evidence="7 12" id="KW-0256">Endoplasmic reticulum</keyword>
<comment type="catalytic activity">
    <reaction evidence="11">
        <text>an alpha-D-Man-(1-&gt;2)-alpha-D-Man-(1-&gt;2)-alpha-D-Man-(1-&gt;3)-[alpha-D-Man-(1-&gt;2)-alpha-D-Man-(1-&gt;3)-alpha-D-Man-(1-&gt;6)]-beta-D-Man-(1-&gt;4)-beta-D-GlcNAc-(1-&gt;4)-alpha-D-GlcNAc-diphospho-di-trans,poly-cis-dolichol + a di-trans,poly-cis-dolichyl beta-D-mannosyl phosphate = an alpha-D-Man-(1-&gt;2)-alpha-D-Man-(1-&gt;2)-alpha-D-Man-(1-&gt;3)-[alpha-D-Man-(1-&gt;2)-alpha-D-Man-(1-&gt;3)-[alpha-D-Man-(1-&gt;6)]-alpha-D-Man-(1-&gt;6)]-beta-D-Man-(1-&gt;4)-beta-D-GlcNAc-(1-&gt;4)-alpha-D-GlcNAc-diphospho-di-trans,poly-cis-dolichol + a di-trans,poly-cis-dolichyl phosphate + H(+)</text>
        <dbReference type="Rhea" id="RHEA:29535"/>
        <dbReference type="Rhea" id="RHEA-COMP:19498"/>
        <dbReference type="Rhea" id="RHEA-COMP:19501"/>
        <dbReference type="Rhea" id="RHEA-COMP:19518"/>
        <dbReference type="Rhea" id="RHEA-COMP:19519"/>
        <dbReference type="ChEBI" id="CHEBI:15378"/>
        <dbReference type="ChEBI" id="CHEBI:57683"/>
        <dbReference type="ChEBI" id="CHEBI:58211"/>
        <dbReference type="ChEBI" id="CHEBI:132517"/>
        <dbReference type="ChEBI" id="CHEBI:132519"/>
        <dbReference type="EC" id="2.4.1.260"/>
    </reaction>
    <physiologicalReaction direction="left-to-right" evidence="11">
        <dbReference type="Rhea" id="RHEA:29536"/>
    </physiologicalReaction>
</comment>
<comment type="function">
    <text evidence="10">Mannosyltransferase that operates in the biosynthetic pathway of dolichol-linked oligosaccharides, the glycan precursors employed in protein asparagine (N)-glycosylation. The assembly of dolichol-linked oligosaccharides begins on the cytosolic side of the endoplasmic reticulum membrane and finishes in its lumen. The sequential addition of sugars to dolichol pyrophosphate produces dolichol-linked oligosaccharides containing fourteen sugars, including two GlcNAcs, nine mannoses and three glucoses. Once assembled, the oligosaccharide is transferred from the lipid to nascent proteins by oligosaccharyltransferases. In the lumen of the endoplasmic reticulum, adds the eighth mannose residue in an alpha-1,6 linkage onto Man(7)GlcNAc(2)-PP-dolichol to produce Man(8)GlcNAc(2)-PP-dolichol.</text>
</comment>
<evidence type="ECO:0000256" key="9">
    <source>
        <dbReference type="ARBA" id="ARBA00023136"/>
    </source>
</evidence>